<reference evidence="8" key="1">
    <citation type="submission" date="2018-05" db="EMBL/GenBank/DDBJ databases">
        <authorList>
            <person name="Li Y."/>
        </authorList>
    </citation>
    <scope>NUCLEOTIDE SEQUENCE [LARGE SCALE GENOMIC DNA]</scope>
    <source>
        <strain evidence="8">sk1b4</strain>
    </source>
</reference>
<sequence>MNISVSVFVFALVLCLVLGGLLGYFFAQSRALRSPARNAQELAAVQSTAAAATARAERLTEENNSLIDRAKSDQDILRALAPLAQQLDSMNRRVQGMQETQAAQRSQLHEQLDSAAITQRELAKETHSLRTALTSNSARGTWGEVELRRIVEAAGMLPHVDFSEQQATSQVSTAGSASRPDVTVHLPGGFHLAIDAKVPLSALLRAQDITGEDSAARAARDGLLKEHAKAVRSHINELAKRNYPADFPGSPYLTVMFMPAESLLSEALKADPALLEDALAAGIAPTSPSSLLALLRSVATVWSSAKVTEEAQEIMMLGRTLVSRLNTVAGHLDSLGTSLQRSVAAYNKTVASIESRLLVTARSFESIDAPLATPQELSSEKAQVRQFTAGGLAVGGSSESADRSE</sequence>
<dbReference type="Proteomes" id="UP000245283">
    <property type="component" value="Unassembled WGS sequence"/>
</dbReference>
<dbReference type="RefSeq" id="WP_109092798.1">
    <property type="nucleotide sequence ID" value="NZ_CAMELQ010000120.1"/>
</dbReference>
<evidence type="ECO:0000313" key="8">
    <source>
        <dbReference type="Proteomes" id="UP000245283"/>
    </source>
</evidence>
<keyword evidence="4" id="KW-0233">DNA recombination</keyword>
<evidence type="ECO:0000256" key="4">
    <source>
        <dbReference type="ARBA" id="ARBA00023172"/>
    </source>
</evidence>
<dbReference type="AlphaFoldDB" id="A0A2V1K759"/>
<evidence type="ECO:0000313" key="7">
    <source>
        <dbReference type="EMBL" id="PWF27298.1"/>
    </source>
</evidence>
<dbReference type="PANTHER" id="PTHR30563">
    <property type="entry name" value="DNA RECOMBINATION PROTEIN RMUC"/>
    <property type="match status" value="1"/>
</dbReference>
<accession>A0A2V1K759</accession>
<keyword evidence="6" id="KW-0472">Membrane</keyword>
<evidence type="ECO:0000256" key="2">
    <source>
        <dbReference type="ARBA" id="ARBA00009840"/>
    </source>
</evidence>
<evidence type="ECO:0000256" key="1">
    <source>
        <dbReference type="ARBA" id="ARBA00003416"/>
    </source>
</evidence>
<comment type="similarity">
    <text evidence="2">Belongs to the RmuC family.</text>
</comment>
<keyword evidence="3 5" id="KW-0175">Coiled coil</keyword>
<organism evidence="7 8">
    <name type="scientific">Ancrocorticia populi</name>
    <dbReference type="NCBI Taxonomy" id="2175228"/>
    <lineage>
        <taxon>Bacteria</taxon>
        <taxon>Bacillati</taxon>
        <taxon>Actinomycetota</taxon>
        <taxon>Actinomycetes</taxon>
        <taxon>Actinomycetales</taxon>
        <taxon>Actinomycetaceae</taxon>
        <taxon>Ancrocorticia</taxon>
    </lineage>
</organism>
<dbReference type="OrthoDB" id="370725at2"/>
<comment type="caution">
    <text evidence="7">The sequence shown here is derived from an EMBL/GenBank/DDBJ whole genome shotgun (WGS) entry which is preliminary data.</text>
</comment>
<feature type="coiled-coil region" evidence="5">
    <location>
        <begin position="42"/>
        <end position="69"/>
    </location>
</feature>
<evidence type="ECO:0000256" key="5">
    <source>
        <dbReference type="SAM" id="Coils"/>
    </source>
</evidence>
<keyword evidence="6" id="KW-0812">Transmembrane</keyword>
<dbReference type="EMBL" id="QETB01000001">
    <property type="protein sequence ID" value="PWF27298.1"/>
    <property type="molecule type" value="Genomic_DNA"/>
</dbReference>
<keyword evidence="8" id="KW-1185">Reference proteome</keyword>
<dbReference type="InterPro" id="IPR003798">
    <property type="entry name" value="DNA_recombination_RmuC"/>
</dbReference>
<protein>
    <submittedName>
        <fullName evidence="7">DNA recombination protein RmuC</fullName>
    </submittedName>
</protein>
<gene>
    <name evidence="7" type="ORF">DD236_02605</name>
</gene>
<dbReference type="GO" id="GO:0006310">
    <property type="term" value="P:DNA recombination"/>
    <property type="evidence" value="ECO:0007669"/>
    <property type="project" value="UniProtKB-KW"/>
</dbReference>
<dbReference type="Pfam" id="PF02646">
    <property type="entry name" value="RmuC"/>
    <property type="match status" value="1"/>
</dbReference>
<dbReference type="PANTHER" id="PTHR30563:SF0">
    <property type="entry name" value="DNA RECOMBINATION PROTEIN RMUC"/>
    <property type="match status" value="1"/>
</dbReference>
<evidence type="ECO:0000256" key="3">
    <source>
        <dbReference type="ARBA" id="ARBA00023054"/>
    </source>
</evidence>
<keyword evidence="6" id="KW-1133">Transmembrane helix</keyword>
<name>A0A2V1K759_9ACTO</name>
<proteinExistence type="inferred from homology"/>
<evidence type="ECO:0000256" key="6">
    <source>
        <dbReference type="SAM" id="Phobius"/>
    </source>
</evidence>
<comment type="function">
    <text evidence="1">Involved in DNA recombination.</text>
</comment>
<feature type="transmembrane region" description="Helical" evidence="6">
    <location>
        <begin position="6"/>
        <end position="27"/>
    </location>
</feature>